<accession>A0ABT0K2F4</accession>
<dbReference type="Proteomes" id="UP001201873">
    <property type="component" value="Unassembled WGS sequence"/>
</dbReference>
<dbReference type="PANTHER" id="PTHR37938">
    <property type="entry name" value="BLL0215 PROTEIN"/>
    <property type="match status" value="1"/>
</dbReference>
<sequence>MKEGATIVGVAFPDDILAPDEEVVVHLHPHWVSLVGPALWTVAALLFAVLGVFFAPGGFLQKPIQYLVLIVALGLIGYRGALPWLRQLTTHYVITSQRLVVREGLLTRAGRDVPVSWLVGTTVQQSLFEQWVGSGRLVVETAGQRGRITLSCMPHVERMQEMLAELAAPYQGRGSGDPRRGGWNPGQ</sequence>
<gene>
    <name evidence="3" type="ORF">MXD59_19690</name>
</gene>
<name>A0ABT0K2F4_9ACTN</name>
<evidence type="ECO:0000256" key="1">
    <source>
        <dbReference type="SAM" id="Phobius"/>
    </source>
</evidence>
<organism evidence="3 4">
    <name type="scientific">Frankia umida</name>
    <dbReference type="NCBI Taxonomy" id="573489"/>
    <lineage>
        <taxon>Bacteria</taxon>
        <taxon>Bacillati</taxon>
        <taxon>Actinomycetota</taxon>
        <taxon>Actinomycetes</taxon>
        <taxon>Frankiales</taxon>
        <taxon>Frankiaceae</taxon>
        <taxon>Frankia</taxon>
    </lineage>
</organism>
<dbReference type="Pfam" id="PF03703">
    <property type="entry name" value="bPH_2"/>
    <property type="match status" value="1"/>
</dbReference>
<protein>
    <submittedName>
        <fullName evidence="3">PH domain-containing protein</fullName>
    </submittedName>
</protein>
<keyword evidence="1" id="KW-0812">Transmembrane</keyword>
<feature type="domain" description="YdbS-like PH" evidence="2">
    <location>
        <begin position="89"/>
        <end position="161"/>
    </location>
</feature>
<reference evidence="3 4" key="1">
    <citation type="submission" date="2022-04" db="EMBL/GenBank/DDBJ databases">
        <title>Genome diversity in the genus Frankia.</title>
        <authorList>
            <person name="Carlos-Shanley C."/>
            <person name="Hahn D."/>
        </authorList>
    </citation>
    <scope>NUCLEOTIDE SEQUENCE [LARGE SCALE GENOMIC DNA]</scope>
    <source>
        <strain evidence="3 4">Ag45/Mut15</strain>
    </source>
</reference>
<evidence type="ECO:0000313" key="4">
    <source>
        <dbReference type="Proteomes" id="UP001201873"/>
    </source>
</evidence>
<feature type="transmembrane region" description="Helical" evidence="1">
    <location>
        <begin position="66"/>
        <end position="85"/>
    </location>
</feature>
<evidence type="ECO:0000259" key="2">
    <source>
        <dbReference type="Pfam" id="PF03703"/>
    </source>
</evidence>
<evidence type="ECO:0000313" key="3">
    <source>
        <dbReference type="EMBL" id="MCK9877970.1"/>
    </source>
</evidence>
<proteinExistence type="predicted"/>
<dbReference type="PANTHER" id="PTHR37938:SF1">
    <property type="entry name" value="BLL0215 PROTEIN"/>
    <property type="match status" value="1"/>
</dbReference>
<keyword evidence="1" id="KW-1133">Transmembrane helix</keyword>
<feature type="transmembrane region" description="Helical" evidence="1">
    <location>
        <begin position="31"/>
        <end position="54"/>
    </location>
</feature>
<comment type="caution">
    <text evidence="3">The sequence shown here is derived from an EMBL/GenBank/DDBJ whole genome shotgun (WGS) entry which is preliminary data.</text>
</comment>
<dbReference type="InterPro" id="IPR005182">
    <property type="entry name" value="YdbS-like_PH"/>
</dbReference>
<keyword evidence="1" id="KW-0472">Membrane</keyword>
<dbReference type="EMBL" id="JALKFT010000024">
    <property type="protein sequence ID" value="MCK9877970.1"/>
    <property type="molecule type" value="Genomic_DNA"/>
</dbReference>
<keyword evidence="4" id="KW-1185">Reference proteome</keyword>